<evidence type="ECO:0000313" key="2">
    <source>
        <dbReference type="Proteomes" id="UP000322545"/>
    </source>
</evidence>
<accession>A0A1M7KIC3</accession>
<protein>
    <submittedName>
        <fullName evidence="1">Uncharacterized protein</fullName>
    </submittedName>
</protein>
<proteinExistence type="predicted"/>
<name>A0A1M7KIC3_9RHOB</name>
<gene>
    <name evidence="1" type="ORF">SAMN05443432_1111</name>
</gene>
<dbReference type="EMBL" id="FRCB01000011">
    <property type="protein sequence ID" value="SHM64837.1"/>
    <property type="molecule type" value="Genomic_DNA"/>
</dbReference>
<feature type="non-terminal residue" evidence="1">
    <location>
        <position position="44"/>
    </location>
</feature>
<keyword evidence="2" id="KW-1185">Reference proteome</keyword>
<dbReference type="AlphaFoldDB" id="A0A1M7KIC3"/>
<organism evidence="1 2">
    <name type="scientific">Roseovarius litoreus</name>
    <dbReference type="NCBI Taxonomy" id="1155722"/>
    <lineage>
        <taxon>Bacteria</taxon>
        <taxon>Pseudomonadati</taxon>
        <taxon>Pseudomonadota</taxon>
        <taxon>Alphaproteobacteria</taxon>
        <taxon>Rhodobacterales</taxon>
        <taxon>Roseobacteraceae</taxon>
        <taxon>Roseovarius</taxon>
    </lineage>
</organism>
<reference evidence="1 2" key="1">
    <citation type="submission" date="2016-11" db="EMBL/GenBank/DDBJ databases">
        <authorList>
            <person name="Varghese N."/>
            <person name="Submissions S."/>
        </authorList>
    </citation>
    <scope>NUCLEOTIDE SEQUENCE [LARGE SCALE GENOMIC DNA]</scope>
    <source>
        <strain evidence="1 2">DSM 28249</strain>
    </source>
</reference>
<evidence type="ECO:0000313" key="1">
    <source>
        <dbReference type="EMBL" id="SHM64837.1"/>
    </source>
</evidence>
<sequence length="44" mass="4961">MSRPLAFGFFGFDIGMGFRKALLQRIGRMRVGFAAFLRPKPLDA</sequence>
<dbReference type="Proteomes" id="UP000322545">
    <property type="component" value="Unassembled WGS sequence"/>
</dbReference>